<dbReference type="PANTHER" id="PTHR46087:SF7">
    <property type="entry name" value="CYCLIN-LIKE PROTEIN"/>
    <property type="match status" value="1"/>
</dbReference>
<evidence type="ECO:0000313" key="2">
    <source>
        <dbReference type="Proteomes" id="UP001367508"/>
    </source>
</evidence>
<reference evidence="1 2" key="1">
    <citation type="submission" date="2024-01" db="EMBL/GenBank/DDBJ databases">
        <title>The genomes of 5 underutilized Papilionoideae crops provide insights into root nodulation and disease resistanc.</title>
        <authorList>
            <person name="Jiang F."/>
        </authorList>
    </citation>
    <scope>NUCLEOTIDE SEQUENCE [LARGE SCALE GENOMIC DNA]</scope>
    <source>
        <strain evidence="1">LVBAO_FW01</strain>
        <tissue evidence="1">Leaves</tissue>
    </source>
</reference>
<dbReference type="Proteomes" id="UP001367508">
    <property type="component" value="Unassembled WGS sequence"/>
</dbReference>
<accession>A0AAN9KA26</accession>
<dbReference type="PANTHER" id="PTHR46087">
    <property type="entry name" value="PUTATIVE, EXPRESSED-RELATED"/>
    <property type="match status" value="1"/>
</dbReference>
<protein>
    <submittedName>
        <fullName evidence="1">Uncharacterized protein</fullName>
    </submittedName>
</protein>
<organism evidence="1 2">
    <name type="scientific">Canavalia gladiata</name>
    <name type="common">Sword bean</name>
    <name type="synonym">Dolichos gladiatus</name>
    <dbReference type="NCBI Taxonomy" id="3824"/>
    <lineage>
        <taxon>Eukaryota</taxon>
        <taxon>Viridiplantae</taxon>
        <taxon>Streptophyta</taxon>
        <taxon>Embryophyta</taxon>
        <taxon>Tracheophyta</taxon>
        <taxon>Spermatophyta</taxon>
        <taxon>Magnoliopsida</taxon>
        <taxon>eudicotyledons</taxon>
        <taxon>Gunneridae</taxon>
        <taxon>Pentapetalae</taxon>
        <taxon>rosids</taxon>
        <taxon>fabids</taxon>
        <taxon>Fabales</taxon>
        <taxon>Fabaceae</taxon>
        <taxon>Papilionoideae</taxon>
        <taxon>50 kb inversion clade</taxon>
        <taxon>NPAAA clade</taxon>
        <taxon>indigoferoid/millettioid clade</taxon>
        <taxon>Phaseoleae</taxon>
        <taxon>Canavalia</taxon>
    </lineage>
</organism>
<comment type="caution">
    <text evidence="1">The sequence shown here is derived from an EMBL/GenBank/DDBJ whole genome shotgun (WGS) entry which is preliminary data.</text>
</comment>
<proteinExistence type="predicted"/>
<dbReference type="InterPro" id="IPR055296">
    <property type="entry name" value="SRL2-like"/>
</dbReference>
<keyword evidence="2" id="KW-1185">Reference proteome</keyword>
<sequence length="128" mass="14668">MPLFVSSRLSIIQILLDQTSHDELQILGCQTLFDFVNNQRDGTYMFNLDEFISKLGHLAQKMGVVLEIWGCQENAMRLHSWKVIVNDEEKFDVPIEDAMNPRFWSRLIEASPLASLPPKGSHKDVPLL</sequence>
<gene>
    <name evidence="1" type="ORF">VNO77_37229</name>
</gene>
<name>A0AAN9KA26_CANGL</name>
<dbReference type="AlphaFoldDB" id="A0AAN9KA26"/>
<dbReference type="EMBL" id="JAYMYQ010000009">
    <property type="protein sequence ID" value="KAK7312953.1"/>
    <property type="molecule type" value="Genomic_DNA"/>
</dbReference>
<evidence type="ECO:0000313" key="1">
    <source>
        <dbReference type="EMBL" id="KAK7312953.1"/>
    </source>
</evidence>